<name>A0A1G2MAG5_9BACT</name>
<accession>A0A1G2MAG5</accession>
<proteinExistence type="predicted"/>
<evidence type="ECO:0000313" key="2">
    <source>
        <dbReference type="EMBL" id="OHA20886.1"/>
    </source>
</evidence>
<gene>
    <name evidence="2" type="ORF">A2W52_04910</name>
</gene>
<reference evidence="2 3" key="1">
    <citation type="journal article" date="2016" name="Nat. Commun.">
        <title>Thousands of microbial genomes shed light on interconnected biogeochemical processes in an aquifer system.</title>
        <authorList>
            <person name="Anantharaman K."/>
            <person name="Brown C.T."/>
            <person name="Hug L.A."/>
            <person name="Sharon I."/>
            <person name="Castelle C.J."/>
            <person name="Probst A.J."/>
            <person name="Thomas B.C."/>
            <person name="Singh A."/>
            <person name="Wilkins M.J."/>
            <person name="Karaoz U."/>
            <person name="Brodie E.L."/>
            <person name="Williams K.H."/>
            <person name="Hubbard S.S."/>
            <person name="Banfield J.F."/>
        </authorList>
    </citation>
    <scope>NUCLEOTIDE SEQUENCE [LARGE SCALE GENOMIC DNA]</scope>
</reference>
<dbReference type="EMBL" id="MHRJ01000056">
    <property type="protein sequence ID" value="OHA20886.1"/>
    <property type="molecule type" value="Genomic_DNA"/>
</dbReference>
<sequence length="87" mass="9969">MLTDADLRKIRKLLAPLATRKDIGSSKNLGALWEKYAAIKIKLDQHERLIKELQKKSTLKKEDEMPMPILDISNYAFTAKNTKDGKK</sequence>
<evidence type="ECO:0000313" key="3">
    <source>
        <dbReference type="Proteomes" id="UP000176493"/>
    </source>
</evidence>
<protein>
    <submittedName>
        <fullName evidence="2">Uncharacterized protein</fullName>
    </submittedName>
</protein>
<keyword evidence="1" id="KW-0175">Coiled coil</keyword>
<comment type="caution">
    <text evidence="2">The sequence shown here is derived from an EMBL/GenBank/DDBJ whole genome shotgun (WGS) entry which is preliminary data.</text>
</comment>
<dbReference type="AlphaFoldDB" id="A0A1G2MAG5"/>
<organism evidence="2 3">
    <name type="scientific">Candidatus Taylorbacteria bacterium RIFCSPHIGHO2_02_49_25</name>
    <dbReference type="NCBI Taxonomy" id="1802305"/>
    <lineage>
        <taxon>Bacteria</taxon>
        <taxon>Candidatus Tayloriibacteriota</taxon>
    </lineage>
</organism>
<dbReference type="Proteomes" id="UP000176493">
    <property type="component" value="Unassembled WGS sequence"/>
</dbReference>
<evidence type="ECO:0000256" key="1">
    <source>
        <dbReference type="SAM" id="Coils"/>
    </source>
</evidence>
<feature type="coiled-coil region" evidence="1">
    <location>
        <begin position="36"/>
        <end position="63"/>
    </location>
</feature>